<proteinExistence type="predicted"/>
<keyword evidence="5" id="KW-0812">Transmembrane</keyword>
<dbReference type="SUPFAM" id="SSF52151">
    <property type="entry name" value="FabD/lysophospholipase-like"/>
    <property type="match status" value="1"/>
</dbReference>
<feature type="transmembrane region" description="Helical" evidence="5">
    <location>
        <begin position="6"/>
        <end position="27"/>
    </location>
</feature>
<keyword evidence="1 4" id="KW-0378">Hydrolase</keyword>
<feature type="short sequence motif" description="DGA/G" evidence="4">
    <location>
        <begin position="189"/>
        <end position="191"/>
    </location>
</feature>
<evidence type="ECO:0000256" key="4">
    <source>
        <dbReference type="PROSITE-ProRule" id="PRU01161"/>
    </source>
</evidence>
<dbReference type="PANTHER" id="PTHR14226:SF57">
    <property type="entry name" value="BLR7027 PROTEIN"/>
    <property type="match status" value="1"/>
</dbReference>
<feature type="active site" description="Nucleophile" evidence="4">
    <location>
        <position position="44"/>
    </location>
</feature>
<keyword evidence="3 4" id="KW-0443">Lipid metabolism</keyword>
<dbReference type="InterPro" id="IPR016035">
    <property type="entry name" value="Acyl_Trfase/lysoPLipase"/>
</dbReference>
<feature type="short sequence motif" description="GXSXG" evidence="4">
    <location>
        <begin position="42"/>
        <end position="46"/>
    </location>
</feature>
<dbReference type="InterPro" id="IPR002641">
    <property type="entry name" value="PNPLA_dom"/>
</dbReference>
<gene>
    <name evidence="7" type="ORF">CXL00_21240</name>
</gene>
<comment type="caution">
    <text evidence="7">The sequence shown here is derived from an EMBL/GenBank/DDBJ whole genome shotgun (WGS) entry which is preliminary data.</text>
</comment>
<evidence type="ECO:0000313" key="7">
    <source>
        <dbReference type="EMBL" id="PNG03306.1"/>
    </source>
</evidence>
<feature type="active site" description="Proton acceptor" evidence="4">
    <location>
        <position position="189"/>
    </location>
</feature>
<dbReference type="AlphaFoldDB" id="A0A2N8SLE0"/>
<dbReference type="OrthoDB" id="5290098at2"/>
<evidence type="ECO:0000256" key="1">
    <source>
        <dbReference type="ARBA" id="ARBA00022801"/>
    </source>
</evidence>
<evidence type="ECO:0000256" key="2">
    <source>
        <dbReference type="ARBA" id="ARBA00022963"/>
    </source>
</evidence>
<feature type="domain" description="PNPLA" evidence="6">
    <location>
        <begin position="7"/>
        <end position="203"/>
    </location>
</feature>
<dbReference type="EMBL" id="POUW01000010">
    <property type="protein sequence ID" value="PNG03306.1"/>
    <property type="molecule type" value="Genomic_DNA"/>
</dbReference>
<dbReference type="Gene3D" id="3.40.1090.10">
    <property type="entry name" value="Cytosolic phospholipase A2 catalytic domain"/>
    <property type="match status" value="2"/>
</dbReference>
<dbReference type="GO" id="GO:0016042">
    <property type="term" value="P:lipid catabolic process"/>
    <property type="evidence" value="ECO:0007669"/>
    <property type="project" value="UniProtKB-UniRule"/>
</dbReference>
<accession>A0A2N8SLE0</accession>
<dbReference type="PANTHER" id="PTHR14226">
    <property type="entry name" value="NEUROPATHY TARGET ESTERASE/SWISS CHEESE D.MELANOGASTER"/>
    <property type="match status" value="1"/>
</dbReference>
<dbReference type="Proteomes" id="UP000235897">
    <property type="component" value="Unassembled WGS sequence"/>
</dbReference>
<dbReference type="RefSeq" id="WP_102847601.1">
    <property type="nucleotide sequence ID" value="NZ_JAMOIG010000010.1"/>
</dbReference>
<name>A0A2N8SLE0_STUST</name>
<dbReference type="InterPro" id="IPR050301">
    <property type="entry name" value="NTE"/>
</dbReference>
<feature type="short sequence motif" description="GXGXXG" evidence="4">
    <location>
        <begin position="11"/>
        <end position="16"/>
    </location>
</feature>
<dbReference type="GO" id="GO:0016787">
    <property type="term" value="F:hydrolase activity"/>
    <property type="evidence" value="ECO:0007669"/>
    <property type="project" value="UniProtKB-UniRule"/>
</dbReference>
<evidence type="ECO:0000313" key="8">
    <source>
        <dbReference type="Proteomes" id="UP000235897"/>
    </source>
</evidence>
<reference evidence="7 8" key="1">
    <citation type="submission" date="2018-01" db="EMBL/GenBank/DDBJ databases">
        <title>Denitrification phenotypes of diverse strains of Pseudomonas stutzeri.</title>
        <authorList>
            <person name="Milligan D.A."/>
            <person name="Bergaust L."/>
            <person name="Bakken L.R."/>
            <person name="Frostegard A."/>
        </authorList>
    </citation>
    <scope>NUCLEOTIDE SEQUENCE [LARGE SCALE GENOMIC DNA]</scope>
    <source>
        <strain evidence="7 8">28a3</strain>
    </source>
</reference>
<organism evidence="7 8">
    <name type="scientific">Stutzerimonas stutzeri</name>
    <name type="common">Pseudomonas stutzeri</name>
    <dbReference type="NCBI Taxonomy" id="316"/>
    <lineage>
        <taxon>Bacteria</taxon>
        <taxon>Pseudomonadati</taxon>
        <taxon>Pseudomonadota</taxon>
        <taxon>Gammaproteobacteria</taxon>
        <taxon>Pseudomonadales</taxon>
        <taxon>Pseudomonadaceae</taxon>
        <taxon>Stutzerimonas</taxon>
    </lineage>
</organism>
<keyword evidence="2 4" id="KW-0442">Lipid degradation</keyword>
<dbReference type="PROSITE" id="PS51635">
    <property type="entry name" value="PNPLA"/>
    <property type="match status" value="1"/>
</dbReference>
<protein>
    <submittedName>
        <fullName evidence="7">Patatin</fullName>
    </submittedName>
</protein>
<dbReference type="Pfam" id="PF01734">
    <property type="entry name" value="Patatin"/>
    <property type="match status" value="1"/>
</dbReference>
<sequence length="284" mass="30189">MFTDHSLVLGGGGITGIAWMTGLLLGLDEMGVDLRECGKMLGTSAGATVAAQIREDSDLWELYERQVNASKQVQELAPQIRLLRLLPLAISVLPKLNAPTERIKRIGQLALRAEAGNAQARQSVIAARLHPRQDWPAKPLAVVAVDALTGETRMFDRDSGVGLADAVAASCAVPGIWPPVNIGGRQYMDGGIRSSSNADLAERSSGVIILSPLGVRQGIPGRTLTRQIEKLEQAGTRVQVIGPDSASAAAMGRNPLNPARRAIAAQAGRAQGHLIATAFEQYWR</sequence>
<evidence type="ECO:0000256" key="5">
    <source>
        <dbReference type="SAM" id="Phobius"/>
    </source>
</evidence>
<evidence type="ECO:0000259" key="6">
    <source>
        <dbReference type="PROSITE" id="PS51635"/>
    </source>
</evidence>
<keyword evidence="5" id="KW-1133">Transmembrane helix</keyword>
<evidence type="ECO:0000256" key="3">
    <source>
        <dbReference type="ARBA" id="ARBA00023098"/>
    </source>
</evidence>
<keyword evidence="5" id="KW-0472">Membrane</keyword>